<evidence type="ECO:0000313" key="4">
    <source>
        <dbReference type="EMBL" id="MBM7799935.1"/>
    </source>
</evidence>
<dbReference type="RefSeq" id="WP_204918999.1">
    <property type="nucleotide sequence ID" value="NZ_BAAAQP010000003.1"/>
</dbReference>
<dbReference type="CDD" id="cd05374">
    <property type="entry name" value="17beta-HSD-like_SDR_c"/>
    <property type="match status" value="1"/>
</dbReference>
<dbReference type="PRINTS" id="PR00081">
    <property type="entry name" value="GDHRDH"/>
</dbReference>
<accession>A0ABS2RLQ4</accession>
<proteinExistence type="inferred from homology"/>
<dbReference type="Proteomes" id="UP000704762">
    <property type="component" value="Unassembled WGS sequence"/>
</dbReference>
<reference evidence="4 5" key="1">
    <citation type="submission" date="2021-01" db="EMBL/GenBank/DDBJ databases">
        <title>Sequencing the genomes of 1000 actinobacteria strains.</title>
        <authorList>
            <person name="Klenk H.-P."/>
        </authorList>
    </citation>
    <scope>NUCLEOTIDE SEQUENCE [LARGE SCALE GENOMIC DNA]</scope>
    <source>
        <strain evidence="4 5">DSM 18662</strain>
    </source>
</reference>
<protein>
    <submittedName>
        <fullName evidence="4">NAD(P)-dependent dehydrogenase (Short-subunit alcohol dehydrogenase family)</fullName>
    </submittedName>
</protein>
<dbReference type="PANTHER" id="PTHR44169">
    <property type="entry name" value="NADPH-DEPENDENT 1-ACYLDIHYDROXYACETONE PHOSPHATE REDUCTASE"/>
    <property type="match status" value="1"/>
</dbReference>
<sequence length="284" mass="30334">MTNRTAIVTGASSGIGEATARRLQADGFTVYAGARRVERMQGLAELGVRVLALDVTDDDSMVAAVEQILAETGRIDVLVNNAGYGSYGAAEDVPMTEARYQLEVNLFGLARLTQLVLPAMREARSGRIINISSIGGRFGESLGAWYHASKFAVEGYSDSIRLELADFGIHVVVVQPGAIRTEWDGIALDSAMTHSGDTAYAAHVETMRATYDSAFGGLGADPSVIAEAIHRAATARRPKIRYVAPQSAKAMMVLARLLPDRLKDTLFRRMLMGGGIDVDSAVGV</sequence>
<dbReference type="PANTHER" id="PTHR44169:SF6">
    <property type="entry name" value="NADPH-DEPENDENT 1-ACYLDIHYDROXYACETONE PHOSPHATE REDUCTASE"/>
    <property type="match status" value="1"/>
</dbReference>
<dbReference type="SUPFAM" id="SSF51735">
    <property type="entry name" value="NAD(P)-binding Rossmann-fold domains"/>
    <property type="match status" value="1"/>
</dbReference>
<dbReference type="EMBL" id="JAFBCF010000001">
    <property type="protein sequence ID" value="MBM7799935.1"/>
    <property type="molecule type" value="Genomic_DNA"/>
</dbReference>
<dbReference type="PRINTS" id="PR00080">
    <property type="entry name" value="SDRFAMILY"/>
</dbReference>
<organism evidence="4 5">
    <name type="scientific">Microlunatus panaciterrae</name>
    <dbReference type="NCBI Taxonomy" id="400768"/>
    <lineage>
        <taxon>Bacteria</taxon>
        <taxon>Bacillati</taxon>
        <taxon>Actinomycetota</taxon>
        <taxon>Actinomycetes</taxon>
        <taxon>Propionibacteriales</taxon>
        <taxon>Propionibacteriaceae</taxon>
        <taxon>Microlunatus</taxon>
    </lineage>
</organism>
<dbReference type="Gene3D" id="3.40.50.720">
    <property type="entry name" value="NAD(P)-binding Rossmann-like Domain"/>
    <property type="match status" value="1"/>
</dbReference>
<gene>
    <name evidence="4" type="ORF">JOE57_002856</name>
</gene>
<evidence type="ECO:0000256" key="3">
    <source>
        <dbReference type="RuleBase" id="RU000363"/>
    </source>
</evidence>
<evidence type="ECO:0000313" key="5">
    <source>
        <dbReference type="Proteomes" id="UP000704762"/>
    </source>
</evidence>
<comment type="caution">
    <text evidence="4">The sequence shown here is derived from an EMBL/GenBank/DDBJ whole genome shotgun (WGS) entry which is preliminary data.</text>
</comment>
<comment type="similarity">
    <text evidence="1 3">Belongs to the short-chain dehydrogenases/reductases (SDR) family.</text>
</comment>
<dbReference type="InterPro" id="IPR002347">
    <property type="entry name" value="SDR_fam"/>
</dbReference>
<dbReference type="Pfam" id="PF00106">
    <property type="entry name" value="adh_short"/>
    <property type="match status" value="1"/>
</dbReference>
<keyword evidence="2" id="KW-0560">Oxidoreductase</keyword>
<dbReference type="NCBIfam" id="NF004826">
    <property type="entry name" value="PRK06182.1"/>
    <property type="match status" value="1"/>
</dbReference>
<dbReference type="InterPro" id="IPR036291">
    <property type="entry name" value="NAD(P)-bd_dom_sf"/>
</dbReference>
<evidence type="ECO:0000256" key="1">
    <source>
        <dbReference type="ARBA" id="ARBA00006484"/>
    </source>
</evidence>
<keyword evidence="5" id="KW-1185">Reference proteome</keyword>
<evidence type="ECO:0000256" key="2">
    <source>
        <dbReference type="ARBA" id="ARBA00023002"/>
    </source>
</evidence>
<name>A0ABS2RLQ4_9ACTN</name>